<sequence length="138" mass="15618">DYLALSVSTVTMNTDIVSWIPTSTPKVDLSLGKTDAPFQPKLARYPLTNGQRFSKKPYSTEWVKYSILKARTSIASAVVKARKETFEKNRAQVTTLVNTMNILFHQRLEIRGHDEDEDSGNRGIFLEILKLIFLDGNV</sequence>
<gene>
    <name evidence="1" type="ORF">QYM36_019060</name>
</gene>
<accession>A0AA88KR62</accession>
<organism evidence="1 2">
    <name type="scientific">Artemia franciscana</name>
    <name type="common">Brine shrimp</name>
    <name type="synonym">Artemia sanfranciscana</name>
    <dbReference type="NCBI Taxonomy" id="6661"/>
    <lineage>
        <taxon>Eukaryota</taxon>
        <taxon>Metazoa</taxon>
        <taxon>Ecdysozoa</taxon>
        <taxon>Arthropoda</taxon>
        <taxon>Crustacea</taxon>
        <taxon>Branchiopoda</taxon>
        <taxon>Anostraca</taxon>
        <taxon>Artemiidae</taxon>
        <taxon>Artemia</taxon>
    </lineage>
</organism>
<evidence type="ECO:0000313" key="2">
    <source>
        <dbReference type="Proteomes" id="UP001187531"/>
    </source>
</evidence>
<protein>
    <submittedName>
        <fullName evidence="1">Uncharacterized protein</fullName>
    </submittedName>
</protein>
<dbReference type="EMBL" id="JAVRJZ010000458">
    <property type="protein sequence ID" value="KAK2702328.1"/>
    <property type="molecule type" value="Genomic_DNA"/>
</dbReference>
<dbReference type="Proteomes" id="UP001187531">
    <property type="component" value="Unassembled WGS sequence"/>
</dbReference>
<dbReference type="AlphaFoldDB" id="A0AA88KR62"/>
<proteinExistence type="predicted"/>
<comment type="caution">
    <text evidence="1">The sequence shown here is derived from an EMBL/GenBank/DDBJ whole genome shotgun (WGS) entry which is preliminary data.</text>
</comment>
<name>A0AA88KR62_ARTSF</name>
<keyword evidence="2" id="KW-1185">Reference proteome</keyword>
<reference evidence="1" key="1">
    <citation type="submission" date="2023-07" db="EMBL/GenBank/DDBJ databases">
        <title>Chromosome-level genome assembly of Artemia franciscana.</title>
        <authorList>
            <person name="Jo E."/>
        </authorList>
    </citation>
    <scope>NUCLEOTIDE SEQUENCE</scope>
    <source>
        <tissue evidence="1">Whole body</tissue>
    </source>
</reference>
<feature type="non-terminal residue" evidence="1">
    <location>
        <position position="138"/>
    </location>
</feature>
<evidence type="ECO:0000313" key="1">
    <source>
        <dbReference type="EMBL" id="KAK2702328.1"/>
    </source>
</evidence>